<sequence>MARTPKKIVKRTPKKIVKRTPKKSRRKSPKQSSPNISVGNHNRLSVLDVMKDTFREAYLRRP</sequence>
<dbReference type="EMBL" id="GU568018">
    <property type="protein sequence ID" value="ADI23591.1"/>
    <property type="molecule type" value="Genomic_DNA"/>
</dbReference>
<feature type="compositionally biased region" description="Basic residues" evidence="1">
    <location>
        <begin position="1"/>
        <end position="29"/>
    </location>
</feature>
<protein>
    <submittedName>
        <fullName evidence="2">Uncharacterized protein</fullName>
    </submittedName>
</protein>
<evidence type="ECO:0000256" key="1">
    <source>
        <dbReference type="SAM" id="MobiDB-lite"/>
    </source>
</evidence>
<organism evidence="2">
    <name type="scientific">uncultured nuHF2 cluster bacterium HF0770_42C12</name>
    <dbReference type="NCBI Taxonomy" id="723593"/>
    <lineage>
        <taxon>Bacteria</taxon>
        <taxon>environmental samples</taxon>
    </lineage>
</organism>
<proteinExistence type="predicted"/>
<evidence type="ECO:0000313" key="2">
    <source>
        <dbReference type="EMBL" id="ADI23591.1"/>
    </source>
</evidence>
<name>E7C816_9BACT</name>
<feature type="region of interest" description="Disordered" evidence="1">
    <location>
        <begin position="1"/>
        <end position="44"/>
    </location>
</feature>
<dbReference type="AlphaFoldDB" id="E7C816"/>
<accession>E7C816</accession>
<reference evidence="2" key="1">
    <citation type="submission" date="2010-01" db="EMBL/GenBank/DDBJ databases">
        <title>Genome fragments of uncultured bacteria from the North Pacific subtropical Gyre.</title>
        <authorList>
            <person name="Pham V.D."/>
            <person name="Delong E.F."/>
        </authorList>
    </citation>
    <scope>NUCLEOTIDE SEQUENCE</scope>
</reference>